<evidence type="ECO:0000256" key="6">
    <source>
        <dbReference type="SAM" id="MobiDB-lite"/>
    </source>
</evidence>
<evidence type="ECO:0000256" key="5">
    <source>
        <dbReference type="RuleBase" id="RU362076"/>
    </source>
</evidence>
<evidence type="ECO:0000256" key="3">
    <source>
        <dbReference type="ARBA" id="ARBA00022795"/>
    </source>
</evidence>
<dbReference type="EMBL" id="OMOQ01000002">
    <property type="protein sequence ID" value="SPH23457.1"/>
    <property type="molecule type" value="Genomic_DNA"/>
</dbReference>
<name>A0A2R8BJD0_9RHOB</name>
<evidence type="ECO:0000256" key="4">
    <source>
        <dbReference type="ARBA" id="ARBA00024746"/>
    </source>
</evidence>
<comment type="function">
    <text evidence="4 5">Required for flagellar hook formation. May act as a scaffolding protein.</text>
</comment>
<dbReference type="InterPro" id="IPR025965">
    <property type="entry name" value="FlgD/Vpr_Ig-like"/>
</dbReference>
<keyword evidence="9" id="KW-1185">Reference proteome</keyword>
<protein>
    <recommendedName>
        <fullName evidence="2 5">Basal-body rod modification protein FlgD</fullName>
    </recommendedName>
</protein>
<sequence>MDAVTATTAPGASAATRRSDSEGTLINSDFQTFLVMLTTQMQNQDPLNPIDSTDYAAQLATFSGVEQQVKTNKLLETLSAHMGISSLAEMASWVGMEARVAAPVMFDGAPLTLYPDPQSGADQAILVVVDAAGQEVMRSPAPVSTEPLAWAGTDATGAPLPAGAYSFRLESYVAGELVGASPVESVARIAEVRNGTEGAVLVLEGGAEVLPSDVRSLRGATAP</sequence>
<dbReference type="Proteomes" id="UP000244924">
    <property type="component" value="Unassembled WGS sequence"/>
</dbReference>
<dbReference type="AlphaFoldDB" id="A0A2R8BJD0"/>
<feature type="domain" description="FlgD/Vpr Ig-like" evidence="7">
    <location>
        <begin position="107"/>
        <end position="171"/>
    </location>
</feature>
<feature type="region of interest" description="Disordered" evidence="6">
    <location>
        <begin position="1"/>
        <end position="20"/>
    </location>
</feature>
<evidence type="ECO:0000259" key="7">
    <source>
        <dbReference type="Pfam" id="PF13860"/>
    </source>
</evidence>
<accession>A0A2R8BJD0</accession>
<feature type="compositionally biased region" description="Low complexity" evidence="6">
    <location>
        <begin position="1"/>
        <end position="16"/>
    </location>
</feature>
<keyword evidence="3 5" id="KW-1005">Bacterial flagellum biogenesis</keyword>
<proteinExistence type="inferred from homology"/>
<dbReference type="Pfam" id="PF03963">
    <property type="entry name" value="FlgD"/>
    <property type="match status" value="1"/>
</dbReference>
<organism evidence="8 9">
    <name type="scientific">Albidovulum aquaemixtae</name>
    <dbReference type="NCBI Taxonomy" id="1542388"/>
    <lineage>
        <taxon>Bacteria</taxon>
        <taxon>Pseudomonadati</taxon>
        <taxon>Pseudomonadota</taxon>
        <taxon>Alphaproteobacteria</taxon>
        <taxon>Rhodobacterales</taxon>
        <taxon>Paracoccaceae</taxon>
        <taxon>Albidovulum</taxon>
    </lineage>
</organism>
<evidence type="ECO:0000256" key="2">
    <source>
        <dbReference type="ARBA" id="ARBA00016013"/>
    </source>
</evidence>
<dbReference type="NCBIfam" id="NF009453">
    <property type="entry name" value="PRK12813.1"/>
    <property type="match status" value="1"/>
</dbReference>
<dbReference type="OrthoDB" id="9785233at2"/>
<dbReference type="InterPro" id="IPR005648">
    <property type="entry name" value="FlgD"/>
</dbReference>
<gene>
    <name evidence="8" type="primary">flgD</name>
    <name evidence="8" type="ORF">DEA8626_02520</name>
</gene>
<evidence type="ECO:0000313" key="9">
    <source>
        <dbReference type="Proteomes" id="UP000244924"/>
    </source>
</evidence>
<dbReference type="GO" id="GO:0044781">
    <property type="term" value="P:bacterial-type flagellum organization"/>
    <property type="evidence" value="ECO:0007669"/>
    <property type="project" value="UniProtKB-UniRule"/>
</dbReference>
<comment type="similarity">
    <text evidence="1 5">Belongs to the FlgD family.</text>
</comment>
<evidence type="ECO:0000256" key="1">
    <source>
        <dbReference type="ARBA" id="ARBA00010577"/>
    </source>
</evidence>
<evidence type="ECO:0000313" key="8">
    <source>
        <dbReference type="EMBL" id="SPH23457.1"/>
    </source>
</evidence>
<dbReference type="Pfam" id="PF13860">
    <property type="entry name" value="FlgD_ig"/>
    <property type="match status" value="1"/>
</dbReference>
<dbReference type="RefSeq" id="WP_108853563.1">
    <property type="nucleotide sequence ID" value="NZ_OMOQ01000002.1"/>
</dbReference>
<reference evidence="8 9" key="1">
    <citation type="submission" date="2018-03" db="EMBL/GenBank/DDBJ databases">
        <authorList>
            <person name="Keele B.F."/>
        </authorList>
    </citation>
    <scope>NUCLEOTIDE SEQUENCE [LARGE SCALE GENOMIC DNA]</scope>
    <source>
        <strain evidence="8 9">CECT 8626</strain>
    </source>
</reference>